<dbReference type="PROSITE" id="PS51393">
    <property type="entry name" value="LIPOXYGENASE_3"/>
    <property type="match status" value="1"/>
</dbReference>
<proteinExistence type="predicted"/>
<organism evidence="2 3">
    <name type="scientific">Todus mexicanus</name>
    <name type="common">Puerto Rican tody</name>
    <dbReference type="NCBI Taxonomy" id="135184"/>
    <lineage>
        <taxon>Eukaryota</taxon>
        <taxon>Metazoa</taxon>
        <taxon>Chordata</taxon>
        <taxon>Craniata</taxon>
        <taxon>Vertebrata</taxon>
        <taxon>Euteleostomi</taxon>
        <taxon>Archelosauria</taxon>
        <taxon>Archosauria</taxon>
        <taxon>Dinosauria</taxon>
        <taxon>Saurischia</taxon>
        <taxon>Theropoda</taxon>
        <taxon>Coelurosauria</taxon>
        <taxon>Aves</taxon>
        <taxon>Neognathae</taxon>
        <taxon>Neoaves</taxon>
        <taxon>Telluraves</taxon>
        <taxon>Coraciimorphae</taxon>
        <taxon>Coraciiformes</taxon>
        <taxon>Todidae</taxon>
        <taxon>Todus</taxon>
    </lineage>
</organism>
<sequence>VTPGQWPWPRPPVPPVSPWWPSLVEGIVELHYPEDKDVAEDHELQVWVGEIFTYGVLGNEKSGKGKGLV</sequence>
<dbReference type="GO" id="GO:0016702">
    <property type="term" value="F:oxidoreductase activity, acting on single donors with incorporation of molecular oxygen, incorporation of two atoms of oxygen"/>
    <property type="evidence" value="ECO:0007669"/>
    <property type="project" value="InterPro"/>
</dbReference>
<protein>
    <submittedName>
        <fullName evidence="2">LX15B lipoxygenase</fullName>
    </submittedName>
</protein>
<dbReference type="InterPro" id="IPR013819">
    <property type="entry name" value="LipOase_C"/>
</dbReference>
<gene>
    <name evidence="2" type="primary">Alox15b</name>
    <name evidence="2" type="ORF">TODMEX_R10307</name>
</gene>
<dbReference type="OrthoDB" id="8948495at2759"/>
<evidence type="ECO:0000259" key="1">
    <source>
        <dbReference type="PROSITE" id="PS51393"/>
    </source>
</evidence>
<dbReference type="GO" id="GO:0046872">
    <property type="term" value="F:metal ion binding"/>
    <property type="evidence" value="ECO:0007669"/>
    <property type="project" value="InterPro"/>
</dbReference>
<name>A0A851DKX2_TODME</name>
<feature type="non-terminal residue" evidence="2">
    <location>
        <position position="1"/>
    </location>
</feature>
<keyword evidence="3" id="KW-1185">Reference proteome</keyword>
<dbReference type="AlphaFoldDB" id="A0A851DKX2"/>
<dbReference type="Gene3D" id="1.20.245.10">
    <property type="entry name" value="Lipoxygenase-1, Domain 5"/>
    <property type="match status" value="1"/>
</dbReference>
<evidence type="ECO:0000313" key="3">
    <source>
        <dbReference type="Proteomes" id="UP000660247"/>
    </source>
</evidence>
<dbReference type="Proteomes" id="UP000660247">
    <property type="component" value="Unassembled WGS sequence"/>
</dbReference>
<feature type="non-terminal residue" evidence="2">
    <location>
        <position position="69"/>
    </location>
</feature>
<dbReference type="EMBL" id="WEIS01229223">
    <property type="protein sequence ID" value="NWI71371.1"/>
    <property type="molecule type" value="Genomic_DNA"/>
</dbReference>
<dbReference type="SUPFAM" id="SSF48484">
    <property type="entry name" value="Lipoxigenase"/>
    <property type="match status" value="1"/>
</dbReference>
<comment type="caution">
    <text evidence="2">The sequence shown here is derived from an EMBL/GenBank/DDBJ whole genome shotgun (WGS) entry which is preliminary data.</text>
</comment>
<accession>A0A851DKX2</accession>
<reference evidence="2" key="1">
    <citation type="submission" date="2019-10" db="EMBL/GenBank/DDBJ databases">
        <title>Bird 10,000 Genomes (B10K) Project - Family phase.</title>
        <authorList>
            <person name="Zhang G."/>
        </authorList>
    </citation>
    <scope>NUCLEOTIDE SEQUENCE</scope>
    <source>
        <strain evidence="2">B10K-DU-002-69</strain>
        <tissue evidence="2">Muscle</tissue>
    </source>
</reference>
<dbReference type="InterPro" id="IPR036226">
    <property type="entry name" value="LipOase_C_sf"/>
</dbReference>
<evidence type="ECO:0000313" key="2">
    <source>
        <dbReference type="EMBL" id="NWI71371.1"/>
    </source>
</evidence>
<feature type="domain" description="Lipoxygenase" evidence="1">
    <location>
        <begin position="1"/>
        <end position="69"/>
    </location>
</feature>